<dbReference type="PROSITE" id="PS51257">
    <property type="entry name" value="PROKAR_LIPOPROTEIN"/>
    <property type="match status" value="1"/>
</dbReference>
<gene>
    <name evidence="2" type="ORF">SAMN04487977_104174</name>
</gene>
<dbReference type="RefSeq" id="WP_074643125.1">
    <property type="nucleotide sequence ID" value="NZ_FOFU01000004.1"/>
</dbReference>
<evidence type="ECO:0000313" key="2">
    <source>
        <dbReference type="EMBL" id="SEQ41757.1"/>
    </source>
</evidence>
<feature type="signal peptide" evidence="1">
    <location>
        <begin position="1"/>
        <end position="25"/>
    </location>
</feature>
<dbReference type="OrthoDB" id="2077842at2"/>
<dbReference type="EMBL" id="FOFU01000004">
    <property type="protein sequence ID" value="SEQ41757.1"/>
    <property type="molecule type" value="Genomic_DNA"/>
</dbReference>
<evidence type="ECO:0000313" key="3">
    <source>
        <dbReference type="Proteomes" id="UP000182360"/>
    </source>
</evidence>
<feature type="chain" id="PRO_5010256688" evidence="1">
    <location>
        <begin position="26"/>
        <end position="345"/>
    </location>
</feature>
<keyword evidence="3" id="KW-1185">Reference proteome</keyword>
<organism evidence="2 3">
    <name type="scientific">Treponema bryantii</name>
    <dbReference type="NCBI Taxonomy" id="163"/>
    <lineage>
        <taxon>Bacteria</taxon>
        <taxon>Pseudomonadati</taxon>
        <taxon>Spirochaetota</taxon>
        <taxon>Spirochaetia</taxon>
        <taxon>Spirochaetales</taxon>
        <taxon>Treponemataceae</taxon>
        <taxon>Treponema</taxon>
    </lineage>
</organism>
<sequence length="345" mass="37797">MKRCLLNYGLLAVMFALTLSGCNHGNQDNPPADDSVYALVNIPYEEFFKSETTDGNFDAYTSATQKVANGSMSYGTYHIETTPAQAVARGITCPVKISKELLKSLGGTEITDDSASFDLTISGRAASTIRYSGKQNLFQSPDYSYYILSETPEYYKEAAKSADKVSFSKIKASPKDMGTLYVTLATGEVHHDFSPTIALYKSEEELSETKTSIKVVKLEEFSGAEIAKTVTKDENDEEVLTDKPLSTLKTIIATDSDGKEYGLTTLSNFFWGKKQIGFKAPAANDYYPQHELVGKTITKLTFITESDVYTTSKIIKGTIADPKAADLIFTPSDDPSFTVENIQGK</sequence>
<name>A0A1H9FV88_9SPIR</name>
<reference evidence="2 3" key="1">
    <citation type="submission" date="2016-10" db="EMBL/GenBank/DDBJ databases">
        <authorList>
            <person name="de Groot N.N."/>
        </authorList>
    </citation>
    <scope>NUCLEOTIDE SEQUENCE [LARGE SCALE GENOMIC DNA]</scope>
    <source>
        <strain evidence="2 3">B25</strain>
    </source>
</reference>
<proteinExistence type="predicted"/>
<dbReference type="AlphaFoldDB" id="A0A1H9FV88"/>
<protein>
    <submittedName>
        <fullName evidence="2">Uncharacterized protein</fullName>
    </submittedName>
</protein>
<accession>A0A1H9FV88</accession>
<dbReference type="Proteomes" id="UP000182360">
    <property type="component" value="Unassembled WGS sequence"/>
</dbReference>
<keyword evidence="1" id="KW-0732">Signal</keyword>
<evidence type="ECO:0000256" key="1">
    <source>
        <dbReference type="SAM" id="SignalP"/>
    </source>
</evidence>